<comment type="similarity">
    <text evidence="2 7">Belongs to the peroxisomal membrane protein PXMP2/4 family.</text>
</comment>
<evidence type="ECO:0000256" key="3">
    <source>
        <dbReference type="ARBA" id="ARBA00022692"/>
    </source>
</evidence>
<gene>
    <name evidence="8" type="ORF">MELIAE_LOCUS8702</name>
</gene>
<evidence type="ECO:0000256" key="1">
    <source>
        <dbReference type="ARBA" id="ARBA00004141"/>
    </source>
</evidence>
<name>A0A9P0B608_BRAAE</name>
<protein>
    <recommendedName>
        <fullName evidence="6">Mitochondrial inner membrane protein Mpv17</fullName>
    </recommendedName>
</protein>
<dbReference type="GO" id="GO:0015267">
    <property type="term" value="F:channel activity"/>
    <property type="evidence" value="ECO:0007669"/>
    <property type="project" value="TreeGrafter"/>
</dbReference>
<keyword evidence="5 7" id="KW-0472">Membrane</keyword>
<feature type="transmembrane region" description="Helical" evidence="7">
    <location>
        <begin position="91"/>
        <end position="112"/>
    </location>
</feature>
<dbReference type="EMBL" id="OV121136">
    <property type="protein sequence ID" value="CAH0558168.1"/>
    <property type="molecule type" value="Genomic_DNA"/>
</dbReference>
<evidence type="ECO:0000256" key="2">
    <source>
        <dbReference type="ARBA" id="ARBA00006824"/>
    </source>
</evidence>
<dbReference type="AlphaFoldDB" id="A0A9P0B608"/>
<sequence length="193" mass="22773">MSTIVQKVFLSYKNFSKRHLTVLNSIQTGILLGSSDLVAQKFVEKRENIDFYRSLQFIGIGALFVGPYSSVFFKKLTLFYETSKHSKKSVVLQKVLLDQFVFAPILVAGVVFGKNALQGKNRDEIRLEFQDKYLEIIKNNYVVWPFLKIVKYNYVPMYYHVLYSQSFAFFWNIYVTWKINCDINEENWKKVRL</sequence>
<keyword evidence="3 7" id="KW-0812">Transmembrane</keyword>
<dbReference type="InterPro" id="IPR007248">
    <property type="entry name" value="Mpv17_PMP22"/>
</dbReference>
<dbReference type="PANTHER" id="PTHR11266">
    <property type="entry name" value="PEROXISOMAL MEMBRANE PROTEIN 2, PXMP2 MPV17"/>
    <property type="match status" value="1"/>
</dbReference>
<reference evidence="8" key="1">
    <citation type="submission" date="2021-12" db="EMBL/GenBank/DDBJ databases">
        <authorList>
            <person name="King R."/>
        </authorList>
    </citation>
    <scope>NUCLEOTIDE SEQUENCE</scope>
</reference>
<dbReference type="GO" id="GO:0016020">
    <property type="term" value="C:membrane"/>
    <property type="evidence" value="ECO:0007669"/>
    <property type="project" value="UniProtKB-SubCell"/>
</dbReference>
<proteinExistence type="inferred from homology"/>
<dbReference type="OrthoDB" id="430207at2759"/>
<evidence type="ECO:0000313" key="9">
    <source>
        <dbReference type="Proteomes" id="UP001154078"/>
    </source>
</evidence>
<accession>A0A9P0B608</accession>
<evidence type="ECO:0000256" key="5">
    <source>
        <dbReference type="ARBA" id="ARBA00023136"/>
    </source>
</evidence>
<dbReference type="PANTHER" id="PTHR11266:SF17">
    <property type="entry name" value="PROTEIN MPV17"/>
    <property type="match status" value="1"/>
</dbReference>
<dbReference type="GO" id="GO:0005739">
    <property type="term" value="C:mitochondrion"/>
    <property type="evidence" value="ECO:0007669"/>
    <property type="project" value="TreeGrafter"/>
</dbReference>
<comment type="subcellular location">
    <subcellularLocation>
        <location evidence="1">Membrane</location>
        <topology evidence="1">Multi-pass membrane protein</topology>
    </subcellularLocation>
</comment>
<feature type="transmembrane region" description="Helical" evidence="7">
    <location>
        <begin position="51"/>
        <end position="71"/>
    </location>
</feature>
<evidence type="ECO:0000313" key="8">
    <source>
        <dbReference type="EMBL" id="CAH0558168.1"/>
    </source>
</evidence>
<evidence type="ECO:0000256" key="4">
    <source>
        <dbReference type="ARBA" id="ARBA00022989"/>
    </source>
</evidence>
<evidence type="ECO:0000256" key="6">
    <source>
        <dbReference type="ARBA" id="ARBA00049743"/>
    </source>
</evidence>
<keyword evidence="4 7" id="KW-1133">Transmembrane helix</keyword>
<keyword evidence="9" id="KW-1185">Reference proteome</keyword>
<dbReference type="GO" id="GO:1901858">
    <property type="term" value="P:regulation of mitochondrial DNA metabolic process"/>
    <property type="evidence" value="ECO:0007669"/>
    <property type="project" value="TreeGrafter"/>
</dbReference>
<evidence type="ECO:0000256" key="7">
    <source>
        <dbReference type="RuleBase" id="RU363053"/>
    </source>
</evidence>
<dbReference type="Pfam" id="PF04117">
    <property type="entry name" value="Mpv17_PMP22"/>
    <property type="match status" value="1"/>
</dbReference>
<dbReference type="Proteomes" id="UP001154078">
    <property type="component" value="Chromosome 5"/>
</dbReference>
<organism evidence="8 9">
    <name type="scientific">Brassicogethes aeneus</name>
    <name type="common">Rape pollen beetle</name>
    <name type="synonym">Meligethes aeneus</name>
    <dbReference type="NCBI Taxonomy" id="1431903"/>
    <lineage>
        <taxon>Eukaryota</taxon>
        <taxon>Metazoa</taxon>
        <taxon>Ecdysozoa</taxon>
        <taxon>Arthropoda</taxon>
        <taxon>Hexapoda</taxon>
        <taxon>Insecta</taxon>
        <taxon>Pterygota</taxon>
        <taxon>Neoptera</taxon>
        <taxon>Endopterygota</taxon>
        <taxon>Coleoptera</taxon>
        <taxon>Polyphaga</taxon>
        <taxon>Cucujiformia</taxon>
        <taxon>Nitidulidae</taxon>
        <taxon>Meligethinae</taxon>
        <taxon>Brassicogethes</taxon>
    </lineage>
</organism>